<reference evidence="1" key="1">
    <citation type="submission" date="2020-02" db="EMBL/GenBank/DDBJ databases">
        <authorList>
            <person name="Palmer J.M."/>
        </authorList>
    </citation>
    <scope>NUCLEOTIDE SEQUENCE</scope>
    <source>
        <strain evidence="1">EPUS1.4</strain>
        <tissue evidence="1">Thallus</tissue>
    </source>
</reference>
<protein>
    <recommendedName>
        <fullName evidence="3">Fungal N-terminal domain-containing protein</fullName>
    </recommendedName>
</protein>
<comment type="caution">
    <text evidence="1">The sequence shown here is derived from an EMBL/GenBank/DDBJ whole genome shotgun (WGS) entry which is preliminary data.</text>
</comment>
<accession>A0A8H7ALZ4</accession>
<evidence type="ECO:0008006" key="3">
    <source>
        <dbReference type="Google" id="ProtNLM"/>
    </source>
</evidence>
<dbReference type="AlphaFoldDB" id="A0A8H7ALZ4"/>
<proteinExistence type="predicted"/>
<dbReference type="Proteomes" id="UP000606974">
    <property type="component" value="Unassembled WGS sequence"/>
</dbReference>
<name>A0A8H7ALZ4_9EURO</name>
<keyword evidence="2" id="KW-1185">Reference proteome</keyword>
<evidence type="ECO:0000313" key="1">
    <source>
        <dbReference type="EMBL" id="KAF7509421.1"/>
    </source>
</evidence>
<dbReference type="OrthoDB" id="3200163at2759"/>
<gene>
    <name evidence="1" type="ORF">GJ744_007984</name>
</gene>
<sequence>MNIAAGLVGFIGLSGQILQGCNYLCKTFSDAADAPDVIAAASNELGAIRSRLEAFQHLLLEVRASAPAFLRVQQDPAVPLQSCQNAIQKLQSFVDKYTDLSISTASSPGNLKSHKAAFHKAWQKFDVARRGDQLRGYVSQLEAAKSFLSAAQDSIQLAL</sequence>
<evidence type="ECO:0000313" key="2">
    <source>
        <dbReference type="Proteomes" id="UP000606974"/>
    </source>
</evidence>
<organism evidence="1 2">
    <name type="scientific">Endocarpon pusillum</name>
    <dbReference type="NCBI Taxonomy" id="364733"/>
    <lineage>
        <taxon>Eukaryota</taxon>
        <taxon>Fungi</taxon>
        <taxon>Dikarya</taxon>
        <taxon>Ascomycota</taxon>
        <taxon>Pezizomycotina</taxon>
        <taxon>Eurotiomycetes</taxon>
        <taxon>Chaetothyriomycetidae</taxon>
        <taxon>Verrucariales</taxon>
        <taxon>Verrucariaceae</taxon>
        <taxon>Endocarpon</taxon>
    </lineage>
</organism>
<dbReference type="EMBL" id="JAACFV010000041">
    <property type="protein sequence ID" value="KAF7509421.1"/>
    <property type="molecule type" value="Genomic_DNA"/>
</dbReference>